<dbReference type="Gene3D" id="1.20.120.1630">
    <property type="match status" value="1"/>
</dbReference>
<dbReference type="STRING" id="320771.Cflav_PD2307"/>
<keyword evidence="7" id="KW-1185">Reference proteome</keyword>
<dbReference type="PANTHER" id="PTHR43847:SF1">
    <property type="entry name" value="BLL3993 PROTEIN"/>
    <property type="match status" value="1"/>
</dbReference>
<keyword evidence="2 5" id="KW-0812">Transmembrane</keyword>
<evidence type="ECO:0000256" key="2">
    <source>
        <dbReference type="ARBA" id="ARBA00022692"/>
    </source>
</evidence>
<evidence type="ECO:0000256" key="1">
    <source>
        <dbReference type="ARBA" id="ARBA00004141"/>
    </source>
</evidence>
<keyword evidence="6" id="KW-0808">Transferase</keyword>
<dbReference type="Pfam" id="PF04140">
    <property type="entry name" value="ICMT"/>
    <property type="match status" value="1"/>
</dbReference>
<evidence type="ECO:0000313" key="6">
    <source>
        <dbReference type="EMBL" id="EEF59463.1"/>
    </source>
</evidence>
<dbReference type="InterPro" id="IPR007269">
    <property type="entry name" value="ICMT_MeTrfase"/>
</dbReference>
<dbReference type="EMBL" id="ABOX02000027">
    <property type="protein sequence ID" value="EEF59463.1"/>
    <property type="molecule type" value="Genomic_DNA"/>
</dbReference>
<accession>B9XKW9</accession>
<feature type="transmembrane region" description="Helical" evidence="5">
    <location>
        <begin position="71"/>
        <end position="88"/>
    </location>
</feature>
<sequence length="195" mass="22752">MTVWIMKPEIFIPIASVFLIYTARIIELRTKRDTIRGPVKENLTFRLFVLAGTVMVAGGLVEFLIRHSQLFWPTFVAGWLCAFFSFALRRRAIAALGKFWSLHVEIRDNHQFVRSGPFRFVRHPTYFSMILELLSGGFIFNAYWTMMAVTLLFIPALLMRLKLEESALIEKFGPTYKDYQQETPAIFPYKWPSTK</sequence>
<evidence type="ECO:0000256" key="5">
    <source>
        <dbReference type="SAM" id="Phobius"/>
    </source>
</evidence>
<comment type="subcellular location">
    <subcellularLocation>
        <location evidence="1">Membrane</location>
        <topology evidence="1">Multi-pass membrane protein</topology>
    </subcellularLocation>
</comment>
<dbReference type="GO" id="GO:0004671">
    <property type="term" value="F:protein C-terminal S-isoprenylcysteine carboxyl O-methyltransferase activity"/>
    <property type="evidence" value="ECO:0007669"/>
    <property type="project" value="InterPro"/>
</dbReference>
<dbReference type="GO" id="GO:0016020">
    <property type="term" value="C:membrane"/>
    <property type="evidence" value="ECO:0007669"/>
    <property type="project" value="UniProtKB-SubCell"/>
</dbReference>
<dbReference type="Proteomes" id="UP000003688">
    <property type="component" value="Unassembled WGS sequence"/>
</dbReference>
<feature type="transmembrane region" description="Helical" evidence="5">
    <location>
        <begin position="47"/>
        <end position="65"/>
    </location>
</feature>
<organism evidence="6 7">
    <name type="scientific">Pedosphaera parvula (strain Ellin514)</name>
    <dbReference type="NCBI Taxonomy" id="320771"/>
    <lineage>
        <taxon>Bacteria</taxon>
        <taxon>Pseudomonadati</taxon>
        <taxon>Verrucomicrobiota</taxon>
        <taxon>Pedosphaerae</taxon>
        <taxon>Pedosphaerales</taxon>
        <taxon>Pedosphaeraceae</taxon>
        <taxon>Pedosphaera</taxon>
    </lineage>
</organism>
<feature type="transmembrane region" description="Helical" evidence="5">
    <location>
        <begin position="6"/>
        <end position="26"/>
    </location>
</feature>
<comment type="caution">
    <text evidence="6">The sequence shown here is derived from an EMBL/GenBank/DDBJ whole genome shotgun (WGS) entry which is preliminary data.</text>
</comment>
<keyword evidence="6" id="KW-0489">Methyltransferase</keyword>
<dbReference type="PANTHER" id="PTHR43847">
    <property type="entry name" value="BLL3993 PROTEIN"/>
    <property type="match status" value="1"/>
</dbReference>
<protein>
    <submittedName>
        <fullName evidence="6">Isoprenylcysteine carboxyl methyltransferase</fullName>
    </submittedName>
</protein>
<gene>
    <name evidence="6" type="ORF">Cflav_PD2307</name>
</gene>
<proteinExistence type="predicted"/>
<evidence type="ECO:0000256" key="3">
    <source>
        <dbReference type="ARBA" id="ARBA00022989"/>
    </source>
</evidence>
<dbReference type="GO" id="GO:0032259">
    <property type="term" value="P:methylation"/>
    <property type="evidence" value="ECO:0007669"/>
    <property type="project" value="UniProtKB-KW"/>
</dbReference>
<reference evidence="6 7" key="1">
    <citation type="journal article" date="2011" name="J. Bacteriol.">
        <title>Genome sequence of 'Pedosphaera parvula' Ellin514, an aerobic Verrucomicrobial isolate from pasture soil.</title>
        <authorList>
            <person name="Kant R."/>
            <person name="van Passel M.W."/>
            <person name="Sangwan P."/>
            <person name="Palva A."/>
            <person name="Lucas S."/>
            <person name="Copeland A."/>
            <person name="Lapidus A."/>
            <person name="Glavina Del Rio T."/>
            <person name="Dalin E."/>
            <person name="Tice H."/>
            <person name="Bruce D."/>
            <person name="Goodwin L."/>
            <person name="Pitluck S."/>
            <person name="Chertkov O."/>
            <person name="Larimer F.W."/>
            <person name="Land M.L."/>
            <person name="Hauser L."/>
            <person name="Brettin T.S."/>
            <person name="Detter J.C."/>
            <person name="Han S."/>
            <person name="de Vos W.M."/>
            <person name="Janssen P.H."/>
            <person name="Smidt H."/>
        </authorList>
    </citation>
    <scope>NUCLEOTIDE SEQUENCE [LARGE SCALE GENOMIC DNA]</scope>
    <source>
        <strain evidence="6 7">Ellin514</strain>
    </source>
</reference>
<dbReference type="AlphaFoldDB" id="B9XKW9"/>
<dbReference type="InterPro" id="IPR052527">
    <property type="entry name" value="Metal_cation-efflux_comp"/>
</dbReference>
<keyword evidence="4 5" id="KW-0472">Membrane</keyword>
<feature type="transmembrane region" description="Helical" evidence="5">
    <location>
        <begin position="138"/>
        <end position="158"/>
    </location>
</feature>
<name>B9XKW9_PEDPL</name>
<keyword evidence="3 5" id="KW-1133">Transmembrane helix</keyword>
<evidence type="ECO:0000313" key="7">
    <source>
        <dbReference type="Proteomes" id="UP000003688"/>
    </source>
</evidence>
<evidence type="ECO:0000256" key="4">
    <source>
        <dbReference type="ARBA" id="ARBA00023136"/>
    </source>
</evidence>